<name>A0A815VDK0_ADIRI</name>
<reference evidence="2" key="1">
    <citation type="submission" date="2021-02" db="EMBL/GenBank/DDBJ databases">
        <authorList>
            <person name="Nowell W R."/>
        </authorList>
    </citation>
    <scope>NUCLEOTIDE SEQUENCE</scope>
</reference>
<feature type="region of interest" description="Disordered" evidence="1">
    <location>
        <begin position="248"/>
        <end position="272"/>
    </location>
</feature>
<evidence type="ECO:0000313" key="3">
    <source>
        <dbReference type="EMBL" id="CAF1538314.1"/>
    </source>
</evidence>
<evidence type="ECO:0000313" key="4">
    <source>
        <dbReference type="Proteomes" id="UP000663828"/>
    </source>
</evidence>
<gene>
    <name evidence="2" type="ORF">EDS130_LOCUS44396</name>
    <name evidence="3" type="ORF">XAT740_LOCUS41989</name>
</gene>
<dbReference type="OrthoDB" id="10037247at2759"/>
<keyword evidence="4" id="KW-1185">Reference proteome</keyword>
<evidence type="ECO:0000313" key="2">
    <source>
        <dbReference type="EMBL" id="CAF1528746.1"/>
    </source>
</evidence>
<dbReference type="EMBL" id="CAJNOJ010000851">
    <property type="protein sequence ID" value="CAF1528746.1"/>
    <property type="molecule type" value="Genomic_DNA"/>
</dbReference>
<organism evidence="2 5">
    <name type="scientific">Adineta ricciae</name>
    <name type="common">Rotifer</name>
    <dbReference type="NCBI Taxonomy" id="249248"/>
    <lineage>
        <taxon>Eukaryota</taxon>
        <taxon>Metazoa</taxon>
        <taxon>Spiralia</taxon>
        <taxon>Gnathifera</taxon>
        <taxon>Rotifera</taxon>
        <taxon>Eurotatoria</taxon>
        <taxon>Bdelloidea</taxon>
        <taxon>Adinetida</taxon>
        <taxon>Adinetidae</taxon>
        <taxon>Adineta</taxon>
    </lineage>
</organism>
<evidence type="ECO:0000256" key="1">
    <source>
        <dbReference type="SAM" id="MobiDB-lite"/>
    </source>
</evidence>
<dbReference type="EMBL" id="CAJNOR010004975">
    <property type="protein sequence ID" value="CAF1538314.1"/>
    <property type="molecule type" value="Genomic_DNA"/>
</dbReference>
<evidence type="ECO:0000313" key="5">
    <source>
        <dbReference type="Proteomes" id="UP000663852"/>
    </source>
</evidence>
<protein>
    <submittedName>
        <fullName evidence="2">Uncharacterized protein</fullName>
    </submittedName>
</protein>
<comment type="caution">
    <text evidence="2">The sequence shown here is derived from an EMBL/GenBank/DDBJ whole genome shotgun (WGS) entry which is preliminary data.</text>
</comment>
<dbReference type="Proteomes" id="UP000663852">
    <property type="component" value="Unassembled WGS sequence"/>
</dbReference>
<accession>A0A815VDK0</accession>
<sequence>MPVESKSRVILIELKNLPNQQSMNWGNMGNELEPVPELTGRPILAKPIDVQPHFPIWMVVKQYNNSINILPVVVMRHHPYKPNELWSLQNAVKYAYKLHLDKTYRLNHCSILSYPDQRKMVKYAVHDVLAVTFLLRPIMENWTFKMIETRNMKEVFVAFESIELAQLQTTIKKKKKKNIDVEKLTGIFAVGDSDIEPISSDEEVYLHQIIQQDDKMELESATTAALGIDDELIGDVEETIDIVQLVPDPTEQQPPQRRKKIRSTEAQKKHNKKRKEAIIFGYSGINMF</sequence>
<dbReference type="Proteomes" id="UP000663828">
    <property type="component" value="Unassembled WGS sequence"/>
</dbReference>
<dbReference type="AlphaFoldDB" id="A0A815VDK0"/>
<proteinExistence type="predicted"/>